<keyword evidence="3" id="KW-1185">Reference proteome</keyword>
<feature type="compositionally biased region" description="Polar residues" evidence="1">
    <location>
        <begin position="506"/>
        <end position="530"/>
    </location>
</feature>
<feature type="region of interest" description="Disordered" evidence="1">
    <location>
        <begin position="371"/>
        <end position="456"/>
    </location>
</feature>
<comment type="caution">
    <text evidence="2">The sequence shown here is derived from an EMBL/GenBank/DDBJ whole genome shotgun (WGS) entry which is preliminary data.</text>
</comment>
<name>A0AAN7GPY3_9PEZI</name>
<gene>
    <name evidence="2" type="ORF">QBC38DRAFT_486317</name>
</gene>
<sequence>MSAQSISRIWTVLDERKDNAHLILELIGSYSLGLFATPAPTPATQSLTGTRDIGRQLLVRLKVVVDHHLQSLALRDIGAHVPFPLILPRDLSFELFVNIISIANWIYPPATLGNIQYALHRGLYFTVLQTAFRCLSLYREPLELHEADTIRQRLHQMCQTWDDHQPLSATEALVLRHILPQTIDELQQRPDDIRLGGFFCRRFSLGEYQQCRSPMCPDPGNPYYRAASFQICQDTLLATLEGLQESNWVEACWTLHDVGYSLAASSIRRFSSSSLQPHSSDNNLVETSSAALWETVKRLQQSLDPAMRNALLCNYFSEIIARISGHNWSLLPSNLTPSEDLTQCLEFEVLNFDAYIDARNQLLSQQYSESRTRAWVVSDSSDRGGGAPLGPMPSPGPSVISGPIPYRGPAQRPSREPTAQPSPTGGHQHGNLRSATATPAHQGESDHGEQAVRKNSGNQLQPAGKLFQDQEEDQATQAYQPFRHDRNSGSTGPRSHVSDERGNFSPAPSRSAGAQTPWSESEGSIRTNNHLLGGRIHETIQEPSPTPSEYGIHPTASSLGSRPETANTNRPVKVAPPPSTYEGSIAPSSTKTSKSRKWGGLNFAASIMSRERPSRTSMPVAKDLGFCFSSVSTSLLIWEIKNAEYIVRLFWPFRDGQKLKLRSFSHNNPVEDGAGTWTVKLVEGGNSVAAAVVSVNNSYKLLYFDGKGSRHEIPIPRPELIPISLAVSRDDTMIALGCGTVVFLFAINTEDGTHRLLSEVPSHSRPRARIGNRRRQRLNFSPDSSALIAATQEPMNPEEKISNTNSGQDTQVHICLWRFNPSDSSRTPRLEAELHDVFLSLGRGNDPGLTSISVSLAPTVRIFMTALSFQNYSWILIPGGTGHKRIPLTERRISSVAQSSLQAQGGSLMVFKSGAHEIVTVDMRTGVTSPLISFAQERGNLKMGQDGMVVAFAPNNNGDNVRGGLVMAFWKGWEGQLVLKQVEIGSSSGMGDGGGQGGGSGGSGSGSGGKGAAVVAGEELQAVYWYVVSRG</sequence>
<feature type="compositionally biased region" description="Basic and acidic residues" evidence="1">
    <location>
        <begin position="443"/>
        <end position="452"/>
    </location>
</feature>
<feature type="compositionally biased region" description="Polar residues" evidence="1">
    <location>
        <begin position="417"/>
        <end position="439"/>
    </location>
</feature>
<dbReference type="EMBL" id="MU865405">
    <property type="protein sequence ID" value="KAK4224057.1"/>
    <property type="molecule type" value="Genomic_DNA"/>
</dbReference>
<protein>
    <submittedName>
        <fullName evidence="2">Uncharacterized protein</fullName>
    </submittedName>
</protein>
<feature type="region of interest" description="Disordered" evidence="1">
    <location>
        <begin position="988"/>
        <end position="1011"/>
    </location>
</feature>
<evidence type="ECO:0000313" key="2">
    <source>
        <dbReference type="EMBL" id="KAK4224057.1"/>
    </source>
</evidence>
<feature type="region of interest" description="Disordered" evidence="1">
    <location>
        <begin position="479"/>
        <end position="594"/>
    </location>
</feature>
<organism evidence="2 3">
    <name type="scientific">Podospora fimiseda</name>
    <dbReference type="NCBI Taxonomy" id="252190"/>
    <lineage>
        <taxon>Eukaryota</taxon>
        <taxon>Fungi</taxon>
        <taxon>Dikarya</taxon>
        <taxon>Ascomycota</taxon>
        <taxon>Pezizomycotina</taxon>
        <taxon>Sordariomycetes</taxon>
        <taxon>Sordariomycetidae</taxon>
        <taxon>Sordariales</taxon>
        <taxon>Podosporaceae</taxon>
        <taxon>Podospora</taxon>
    </lineage>
</organism>
<dbReference type="SUPFAM" id="SSF82171">
    <property type="entry name" value="DPP6 N-terminal domain-like"/>
    <property type="match status" value="1"/>
</dbReference>
<accession>A0AAN7GPY3</accession>
<reference evidence="2" key="2">
    <citation type="submission" date="2023-05" db="EMBL/GenBank/DDBJ databases">
        <authorList>
            <consortium name="Lawrence Berkeley National Laboratory"/>
            <person name="Steindorff A."/>
            <person name="Hensen N."/>
            <person name="Bonometti L."/>
            <person name="Westerberg I."/>
            <person name="Brannstrom I.O."/>
            <person name="Guillou S."/>
            <person name="Cros-Aarteil S."/>
            <person name="Calhoun S."/>
            <person name="Haridas S."/>
            <person name="Kuo A."/>
            <person name="Mondo S."/>
            <person name="Pangilinan J."/>
            <person name="Riley R."/>
            <person name="Labutti K."/>
            <person name="Andreopoulos B."/>
            <person name="Lipzen A."/>
            <person name="Chen C."/>
            <person name="Yanf M."/>
            <person name="Daum C."/>
            <person name="Ng V."/>
            <person name="Clum A."/>
            <person name="Ohm R."/>
            <person name="Martin F."/>
            <person name="Silar P."/>
            <person name="Natvig D."/>
            <person name="Lalanne C."/>
            <person name="Gautier V."/>
            <person name="Ament-Velasquez S.L."/>
            <person name="Kruys A."/>
            <person name="Hutchinson M.I."/>
            <person name="Powell A.J."/>
            <person name="Barry K."/>
            <person name="Miller A.N."/>
            <person name="Grigoriev I.V."/>
            <person name="Debuchy R."/>
            <person name="Gladieux P."/>
            <person name="Thoren M.H."/>
            <person name="Johannesson H."/>
        </authorList>
    </citation>
    <scope>NUCLEOTIDE SEQUENCE</scope>
    <source>
        <strain evidence="2">CBS 990.96</strain>
    </source>
</reference>
<reference evidence="2" key="1">
    <citation type="journal article" date="2023" name="Mol. Phylogenet. Evol.">
        <title>Genome-scale phylogeny and comparative genomics of the fungal order Sordariales.</title>
        <authorList>
            <person name="Hensen N."/>
            <person name="Bonometti L."/>
            <person name="Westerberg I."/>
            <person name="Brannstrom I.O."/>
            <person name="Guillou S."/>
            <person name="Cros-Aarteil S."/>
            <person name="Calhoun S."/>
            <person name="Haridas S."/>
            <person name="Kuo A."/>
            <person name="Mondo S."/>
            <person name="Pangilinan J."/>
            <person name="Riley R."/>
            <person name="LaButti K."/>
            <person name="Andreopoulos B."/>
            <person name="Lipzen A."/>
            <person name="Chen C."/>
            <person name="Yan M."/>
            <person name="Daum C."/>
            <person name="Ng V."/>
            <person name="Clum A."/>
            <person name="Steindorff A."/>
            <person name="Ohm R.A."/>
            <person name="Martin F."/>
            <person name="Silar P."/>
            <person name="Natvig D.O."/>
            <person name="Lalanne C."/>
            <person name="Gautier V."/>
            <person name="Ament-Velasquez S.L."/>
            <person name="Kruys A."/>
            <person name="Hutchinson M.I."/>
            <person name="Powell A.J."/>
            <person name="Barry K."/>
            <person name="Miller A.N."/>
            <person name="Grigoriev I.V."/>
            <person name="Debuchy R."/>
            <person name="Gladieux P."/>
            <person name="Hiltunen Thoren M."/>
            <person name="Johannesson H."/>
        </authorList>
    </citation>
    <scope>NUCLEOTIDE SEQUENCE</scope>
    <source>
        <strain evidence="2">CBS 990.96</strain>
    </source>
</reference>
<evidence type="ECO:0000313" key="3">
    <source>
        <dbReference type="Proteomes" id="UP001301958"/>
    </source>
</evidence>
<dbReference type="Proteomes" id="UP001301958">
    <property type="component" value="Unassembled WGS sequence"/>
</dbReference>
<dbReference type="AlphaFoldDB" id="A0AAN7GPY3"/>
<proteinExistence type="predicted"/>
<evidence type="ECO:0000256" key="1">
    <source>
        <dbReference type="SAM" id="MobiDB-lite"/>
    </source>
</evidence>
<feature type="compositionally biased region" description="Polar residues" evidence="1">
    <location>
        <begin position="555"/>
        <end position="570"/>
    </location>
</feature>